<evidence type="ECO:0000313" key="1">
    <source>
        <dbReference type="EMBL" id="CEO32409.1"/>
    </source>
</evidence>
<evidence type="ECO:0000313" key="2">
    <source>
        <dbReference type="Proteomes" id="UP000049685"/>
    </source>
</evidence>
<organism evidence="1 2">
    <name type="scientific">Paraclostridium sordellii</name>
    <name type="common">Clostridium sordellii</name>
    <dbReference type="NCBI Taxonomy" id="1505"/>
    <lineage>
        <taxon>Bacteria</taxon>
        <taxon>Bacillati</taxon>
        <taxon>Bacillota</taxon>
        <taxon>Clostridia</taxon>
        <taxon>Peptostreptococcales</taxon>
        <taxon>Peptostreptococcaceae</taxon>
        <taxon>Paraclostridium</taxon>
    </lineage>
</organism>
<dbReference type="Proteomes" id="UP000049685">
    <property type="component" value="Unassembled WGS sequence"/>
</dbReference>
<reference evidence="2" key="1">
    <citation type="submission" date="2015-01" db="EMBL/GenBank/DDBJ databases">
        <authorList>
            <person name="Aslett A.Martin."/>
            <person name="De Silva Nishadi"/>
        </authorList>
    </citation>
    <scope>NUCLEOTIDE SEQUENCE [LARGE SCALE GENOMIC DNA]</scope>
    <source>
        <strain evidence="2">UMC4404</strain>
    </source>
</reference>
<dbReference type="EMBL" id="CDNY01000003">
    <property type="protein sequence ID" value="CEO32409.1"/>
    <property type="molecule type" value="Genomic_DNA"/>
</dbReference>
<gene>
    <name evidence="1" type="ORF">UMC4404_03891</name>
</gene>
<name>A0A9P1L0G1_PARSO</name>
<protein>
    <submittedName>
        <fullName evidence="1">Uncharacterized protein</fullName>
    </submittedName>
</protein>
<sequence>MYEYYRSFHIVKKLVAVVGNDNPKKIFELYKNWDLEGRKTTLSEYFNINILLEEIFNY</sequence>
<accession>A0A9P1L0G1</accession>
<proteinExistence type="predicted"/>
<comment type="caution">
    <text evidence="1">The sequence shown here is derived from an EMBL/GenBank/DDBJ whole genome shotgun (WGS) entry which is preliminary data.</text>
</comment>
<dbReference type="AlphaFoldDB" id="A0A9P1L0G1"/>